<dbReference type="OrthoDB" id="3197409at2759"/>
<dbReference type="Proteomes" id="UP000027265">
    <property type="component" value="Unassembled WGS sequence"/>
</dbReference>
<name>A0A067Q0T4_9AGAM</name>
<gene>
    <name evidence="2" type="ORF">JAAARDRAFT_36394</name>
</gene>
<dbReference type="AlphaFoldDB" id="A0A067Q0T4"/>
<evidence type="ECO:0000256" key="1">
    <source>
        <dbReference type="SAM" id="MobiDB-lite"/>
    </source>
</evidence>
<accession>A0A067Q0T4</accession>
<keyword evidence="3" id="KW-1185">Reference proteome</keyword>
<organism evidence="2 3">
    <name type="scientific">Jaapia argillacea MUCL 33604</name>
    <dbReference type="NCBI Taxonomy" id="933084"/>
    <lineage>
        <taxon>Eukaryota</taxon>
        <taxon>Fungi</taxon>
        <taxon>Dikarya</taxon>
        <taxon>Basidiomycota</taxon>
        <taxon>Agaricomycotina</taxon>
        <taxon>Agaricomycetes</taxon>
        <taxon>Agaricomycetidae</taxon>
        <taxon>Jaapiales</taxon>
        <taxon>Jaapiaceae</taxon>
        <taxon>Jaapia</taxon>
    </lineage>
</organism>
<proteinExistence type="predicted"/>
<evidence type="ECO:0000313" key="3">
    <source>
        <dbReference type="Proteomes" id="UP000027265"/>
    </source>
</evidence>
<feature type="region of interest" description="Disordered" evidence="1">
    <location>
        <begin position="1"/>
        <end position="21"/>
    </location>
</feature>
<dbReference type="EMBL" id="KL197722">
    <property type="protein sequence ID" value="KDQ56211.1"/>
    <property type="molecule type" value="Genomic_DNA"/>
</dbReference>
<dbReference type="InParanoid" id="A0A067Q0T4"/>
<dbReference type="HOGENOM" id="CLU_110827_0_0_1"/>
<feature type="compositionally biased region" description="Low complexity" evidence="1">
    <location>
        <begin position="1"/>
        <end position="10"/>
    </location>
</feature>
<evidence type="ECO:0000313" key="2">
    <source>
        <dbReference type="EMBL" id="KDQ56211.1"/>
    </source>
</evidence>
<evidence type="ECO:0008006" key="4">
    <source>
        <dbReference type="Google" id="ProtNLM"/>
    </source>
</evidence>
<protein>
    <recommendedName>
        <fullName evidence="4">SnoaL-like domain-containing protein</fullName>
    </recommendedName>
</protein>
<sequence>MTDAQVTSEPTPTPPPAVATPSLPDLTTWVKTHLAAVYEATEEDDLRSSFEMVFAPEVEIHLNHELVSRDEMRDKLMQGRFAASSASLEWKNVMCVPKEDAELTGLVAGYFVIDRTSKFRIRAAPAHRTMTCTFSAKIDDIPSVEADEHGDKRRIVHMFQTSLNEAAPIHFARPFAMVPQGNLPSVTEIK</sequence>
<reference evidence="3" key="1">
    <citation type="journal article" date="2014" name="Proc. Natl. Acad. Sci. U.S.A.">
        <title>Extensive sampling of basidiomycete genomes demonstrates inadequacy of the white-rot/brown-rot paradigm for wood decay fungi.</title>
        <authorList>
            <person name="Riley R."/>
            <person name="Salamov A.A."/>
            <person name="Brown D.W."/>
            <person name="Nagy L.G."/>
            <person name="Floudas D."/>
            <person name="Held B.W."/>
            <person name="Levasseur A."/>
            <person name="Lombard V."/>
            <person name="Morin E."/>
            <person name="Otillar R."/>
            <person name="Lindquist E.A."/>
            <person name="Sun H."/>
            <person name="LaButti K.M."/>
            <person name="Schmutz J."/>
            <person name="Jabbour D."/>
            <person name="Luo H."/>
            <person name="Baker S.E."/>
            <person name="Pisabarro A.G."/>
            <person name="Walton J.D."/>
            <person name="Blanchette R.A."/>
            <person name="Henrissat B."/>
            <person name="Martin F."/>
            <person name="Cullen D."/>
            <person name="Hibbett D.S."/>
            <person name="Grigoriev I.V."/>
        </authorList>
    </citation>
    <scope>NUCLEOTIDE SEQUENCE [LARGE SCALE GENOMIC DNA]</scope>
    <source>
        <strain evidence="3">MUCL 33604</strain>
    </source>
</reference>